<dbReference type="STRING" id="640635.SAMN04489806_1096"/>
<proteinExistence type="predicted"/>
<accession>A0A1H4KAY7</accession>
<dbReference type="RefSeq" id="WP_091180994.1">
    <property type="nucleotide sequence ID" value="NZ_FNRY01000001.1"/>
</dbReference>
<dbReference type="OrthoDB" id="9811804at2"/>
<dbReference type="Proteomes" id="UP000199183">
    <property type="component" value="Unassembled WGS sequence"/>
</dbReference>
<dbReference type="Pfam" id="PF04760">
    <property type="entry name" value="IF2_N"/>
    <property type="match status" value="1"/>
</dbReference>
<sequence>MAAKPRVYEVAAELGIDAKVALRMLKDMGEFVKGPSSTLQPPVARKLKTAVQAGTRPLGGAASNASAAMKMPRLPESQTPRVFEFANQHGQGTNRVLRVLHDLGFPDLRETSRLPPQALRRLSRALGVGPVPDDAPAEPSLRSRAQARVAQNAARAGRMYRLRGLARERFREQLTALIPDVYATLNEGRTEATAPVLILCSQNDGTSHTTHELRTVDGLPAASIDTATVSRALQPIRDLYASYKANGDVPPSLYMAVDFDAGHAWIARSLTTLGRRDRAVNAATLAPVPPKWRPPMLASKGFVVDAKAASELARTVGAAADRPEETFLISDDLLRLAVDSLNTAPQLLPLPVHTNALWVFARPVVMTLPDGMVRGVRAIWFRQGGTMWRLRTYAGSTTEIKQVGVQLSGRVPFVPSWEEEHPEQQVLAAVWALMTQGGVTESSGEPLGRHLGDAVPASPRGALTVVDVKPGTSHAEFYGGTRHSESERPAWSVRGHWRRQPYPSLGLDENGRPRTQMIWIATYTKGSPHADPAPKKVLRVG</sequence>
<keyword evidence="2" id="KW-0648">Protein biosynthesis</keyword>
<dbReference type="AlphaFoldDB" id="A0A1H4KAY7"/>
<protein>
    <submittedName>
        <fullName evidence="2">Translation initiation factor IF-2, N-terminal region</fullName>
    </submittedName>
</protein>
<keyword evidence="2" id="KW-0396">Initiation factor</keyword>
<name>A0A1H4KAY7_9MICO</name>
<evidence type="ECO:0000313" key="2">
    <source>
        <dbReference type="EMBL" id="SEB55651.1"/>
    </source>
</evidence>
<gene>
    <name evidence="2" type="ORF">SAMN04489806_1096</name>
</gene>
<evidence type="ECO:0000313" key="3">
    <source>
        <dbReference type="Proteomes" id="UP000199183"/>
    </source>
</evidence>
<dbReference type="InterPro" id="IPR006847">
    <property type="entry name" value="IF2_N"/>
</dbReference>
<feature type="domain" description="Translation initiation factor IF-2 N-terminal" evidence="1">
    <location>
        <begin position="6"/>
        <end position="48"/>
    </location>
</feature>
<reference evidence="2 3" key="1">
    <citation type="submission" date="2016-10" db="EMBL/GenBank/DDBJ databases">
        <authorList>
            <person name="de Groot N.N."/>
        </authorList>
    </citation>
    <scope>NUCLEOTIDE SEQUENCE [LARGE SCALE GENOMIC DNA]</scope>
    <source>
        <strain evidence="2 3">DSM 21799</strain>
    </source>
</reference>
<evidence type="ECO:0000259" key="1">
    <source>
        <dbReference type="Pfam" id="PF04760"/>
    </source>
</evidence>
<keyword evidence="3" id="KW-1185">Reference proteome</keyword>
<organism evidence="2 3">
    <name type="scientific">Paramicrobacterium humi</name>
    <dbReference type="NCBI Taxonomy" id="640635"/>
    <lineage>
        <taxon>Bacteria</taxon>
        <taxon>Bacillati</taxon>
        <taxon>Actinomycetota</taxon>
        <taxon>Actinomycetes</taxon>
        <taxon>Micrococcales</taxon>
        <taxon>Microbacteriaceae</taxon>
        <taxon>Paramicrobacterium</taxon>
    </lineage>
</organism>
<dbReference type="Gene3D" id="1.10.10.2480">
    <property type="match status" value="1"/>
</dbReference>
<dbReference type="EMBL" id="FNRY01000001">
    <property type="protein sequence ID" value="SEB55651.1"/>
    <property type="molecule type" value="Genomic_DNA"/>
</dbReference>
<dbReference type="GO" id="GO:0003743">
    <property type="term" value="F:translation initiation factor activity"/>
    <property type="evidence" value="ECO:0007669"/>
    <property type="project" value="UniProtKB-KW"/>
</dbReference>